<feature type="transmembrane region" description="Helical" evidence="1">
    <location>
        <begin position="336"/>
        <end position="355"/>
    </location>
</feature>
<dbReference type="EMBL" id="FOOY01000018">
    <property type="protein sequence ID" value="SFG70522.1"/>
    <property type="molecule type" value="Genomic_DNA"/>
</dbReference>
<keyword evidence="3" id="KW-1185">Reference proteome</keyword>
<dbReference type="STRING" id="269670.SAMN02982927_02499"/>
<accession>A0A1I2U063</accession>
<organism evidence="2 3">
    <name type="scientific">Sporolactobacillus nakayamae</name>
    <dbReference type="NCBI Taxonomy" id="269670"/>
    <lineage>
        <taxon>Bacteria</taxon>
        <taxon>Bacillati</taxon>
        <taxon>Bacillota</taxon>
        <taxon>Bacilli</taxon>
        <taxon>Bacillales</taxon>
        <taxon>Sporolactobacillaceae</taxon>
        <taxon>Sporolactobacillus</taxon>
    </lineage>
</organism>
<keyword evidence="2" id="KW-0808">Transferase</keyword>
<keyword evidence="1" id="KW-1133">Transmembrane helix</keyword>
<keyword evidence="1" id="KW-0812">Transmembrane</keyword>
<dbReference type="GO" id="GO:0016740">
    <property type="term" value="F:transferase activity"/>
    <property type="evidence" value="ECO:0007669"/>
    <property type="project" value="UniProtKB-KW"/>
</dbReference>
<reference evidence="3" key="1">
    <citation type="submission" date="2016-10" db="EMBL/GenBank/DDBJ databases">
        <authorList>
            <person name="Varghese N."/>
            <person name="Submissions S."/>
        </authorList>
    </citation>
    <scope>NUCLEOTIDE SEQUENCE [LARGE SCALE GENOMIC DNA]</scope>
    <source>
        <strain evidence="3">ATCC 700379</strain>
    </source>
</reference>
<feature type="transmembrane region" description="Helical" evidence="1">
    <location>
        <begin position="252"/>
        <end position="279"/>
    </location>
</feature>
<feature type="transmembrane region" description="Helical" evidence="1">
    <location>
        <begin position="379"/>
        <end position="402"/>
    </location>
</feature>
<dbReference type="Proteomes" id="UP000198752">
    <property type="component" value="Unassembled WGS sequence"/>
</dbReference>
<feature type="transmembrane region" description="Helical" evidence="1">
    <location>
        <begin position="223"/>
        <end position="240"/>
    </location>
</feature>
<feature type="transmembrane region" description="Helical" evidence="1">
    <location>
        <begin position="474"/>
        <end position="496"/>
    </location>
</feature>
<dbReference type="OrthoDB" id="6594574at2"/>
<dbReference type="AlphaFoldDB" id="A0A1I2U063"/>
<proteinExistence type="predicted"/>
<feature type="transmembrane region" description="Helical" evidence="1">
    <location>
        <begin position="189"/>
        <end position="211"/>
    </location>
</feature>
<protein>
    <submittedName>
        <fullName evidence="2">Phosphotransferase system IIC components, glucose/maltose/N-acetylglucosamine-specific</fullName>
    </submittedName>
</protein>
<gene>
    <name evidence="2" type="ORF">SAMN02982927_02499</name>
</gene>
<evidence type="ECO:0000313" key="2">
    <source>
        <dbReference type="EMBL" id="SFG70522.1"/>
    </source>
</evidence>
<dbReference type="RefSeq" id="WP_093673450.1">
    <property type="nucleotide sequence ID" value="NZ_FOOY01000018.1"/>
</dbReference>
<name>A0A1I2U063_9BACL</name>
<feature type="transmembrane region" description="Helical" evidence="1">
    <location>
        <begin position="435"/>
        <end position="454"/>
    </location>
</feature>
<sequence>MVKRLAVIGSSGGNLFYLGGNQPLNLLEEIDQQCKQNDCQLMAVQYIGAEESLDRNRPGTRAALYTLKNGKIIVGSHAYLENINKEAKKSDEVIAETIRNGQIDGLIMISADPLGVNSCAVKAAIEETIPIVGTGGTSMAWVESIGGHVVGSSGTTGTTNRTRALTLVSYLCSYWKITSRPVHIQWNKLNLTGILTAGLPAFIALAMVYTVAERFPAQETAQLLQLAIACIPVLLAVLSAKQISDLNEVTLIAALLAGFFANNSGVLGGIASGLAAGVLSQYLLDVCTRWKVPITTSNLIAGALSGLIPGVLINLVLAPFLLFIQNGLVRFIEVMVSWNGLLIGALSGLLIWGSLLKKGYHALILPIILIEIAQTGTSFFGAIDMICLVATAAGVNAAISVLNRSERAAAKKGLVMNVCYGTFVESVYPYFTNKAIFISTLVSACVSGMLAGWLNLRGVAYVPFVVAPLLSHSFVVFLLVMVTAMTLSFILVLIGLQVDKSTHIND</sequence>
<evidence type="ECO:0000313" key="3">
    <source>
        <dbReference type="Proteomes" id="UP000198752"/>
    </source>
</evidence>
<keyword evidence="1" id="KW-0472">Membrane</keyword>
<feature type="transmembrane region" description="Helical" evidence="1">
    <location>
        <begin position="299"/>
        <end position="324"/>
    </location>
</feature>
<evidence type="ECO:0000256" key="1">
    <source>
        <dbReference type="SAM" id="Phobius"/>
    </source>
</evidence>